<accession>A0A6C0LGE9</accession>
<protein>
    <submittedName>
        <fullName evidence="1">Uncharacterized protein</fullName>
    </submittedName>
</protein>
<proteinExistence type="predicted"/>
<dbReference type="EMBL" id="MN740491">
    <property type="protein sequence ID" value="QHU29633.1"/>
    <property type="molecule type" value="Genomic_DNA"/>
</dbReference>
<organism evidence="1">
    <name type="scientific">viral metagenome</name>
    <dbReference type="NCBI Taxonomy" id="1070528"/>
    <lineage>
        <taxon>unclassified sequences</taxon>
        <taxon>metagenomes</taxon>
        <taxon>organismal metagenomes</taxon>
    </lineage>
</organism>
<dbReference type="AlphaFoldDB" id="A0A6C0LGE9"/>
<reference evidence="1" key="1">
    <citation type="journal article" date="2020" name="Nature">
        <title>Giant virus diversity and host interactions through global metagenomics.</title>
        <authorList>
            <person name="Schulz F."/>
            <person name="Roux S."/>
            <person name="Paez-Espino D."/>
            <person name="Jungbluth S."/>
            <person name="Walsh D.A."/>
            <person name="Denef V.J."/>
            <person name="McMahon K.D."/>
            <person name="Konstantinidis K.T."/>
            <person name="Eloe-Fadrosh E.A."/>
            <person name="Kyrpides N.C."/>
            <person name="Woyke T."/>
        </authorList>
    </citation>
    <scope>NUCLEOTIDE SEQUENCE</scope>
    <source>
        <strain evidence="1">GVMAG-M-3300027804-48</strain>
    </source>
</reference>
<evidence type="ECO:0000313" key="1">
    <source>
        <dbReference type="EMBL" id="QHU29633.1"/>
    </source>
</evidence>
<sequence>MSSYDYSQLNKIIEMQYKRKKDNSNNWFLEETLKLGKGYIKPSNYLNNIVNKISETSKTLNEADIDEPLYLHI</sequence>
<name>A0A6C0LGE9_9ZZZZ</name>